<feature type="non-terminal residue" evidence="2">
    <location>
        <position position="41"/>
    </location>
</feature>
<evidence type="ECO:0000259" key="1">
    <source>
        <dbReference type="Pfam" id="PF08246"/>
    </source>
</evidence>
<dbReference type="SUPFAM" id="SSF54001">
    <property type="entry name" value="Cysteine proteinases"/>
    <property type="match status" value="1"/>
</dbReference>
<dbReference type="InterPro" id="IPR038765">
    <property type="entry name" value="Papain-like_cys_pep_sf"/>
</dbReference>
<protein>
    <recommendedName>
        <fullName evidence="1">Cathepsin propeptide inhibitor domain-containing protein</fullName>
    </recommendedName>
</protein>
<dbReference type="Proteomes" id="UP000663874">
    <property type="component" value="Unassembled WGS sequence"/>
</dbReference>
<dbReference type="Pfam" id="PF08246">
    <property type="entry name" value="Inhibitor_I29"/>
    <property type="match status" value="1"/>
</dbReference>
<dbReference type="EMBL" id="CAJOBE010001434">
    <property type="protein sequence ID" value="CAF3743404.1"/>
    <property type="molecule type" value="Genomic_DNA"/>
</dbReference>
<comment type="caution">
    <text evidence="2">The sequence shown here is derived from an EMBL/GenBank/DDBJ whole genome shotgun (WGS) entry which is preliminary data.</text>
</comment>
<name>A0A818XPB2_9BILA</name>
<organism evidence="2 3">
    <name type="scientific">Rotaria sordida</name>
    <dbReference type="NCBI Taxonomy" id="392033"/>
    <lineage>
        <taxon>Eukaryota</taxon>
        <taxon>Metazoa</taxon>
        <taxon>Spiralia</taxon>
        <taxon>Gnathifera</taxon>
        <taxon>Rotifera</taxon>
        <taxon>Eurotatoria</taxon>
        <taxon>Bdelloidea</taxon>
        <taxon>Philodinida</taxon>
        <taxon>Philodinidae</taxon>
        <taxon>Rotaria</taxon>
    </lineage>
</organism>
<sequence>MNCINSRQIWEENVAMIHQHNLEFDLGLHSYTLEMNQFGDM</sequence>
<accession>A0A818XPB2</accession>
<feature type="domain" description="Cathepsin propeptide inhibitor" evidence="1">
    <location>
        <begin position="6"/>
        <end position="41"/>
    </location>
</feature>
<reference evidence="2" key="1">
    <citation type="submission" date="2021-02" db="EMBL/GenBank/DDBJ databases">
        <authorList>
            <person name="Nowell W R."/>
        </authorList>
    </citation>
    <scope>NUCLEOTIDE SEQUENCE</scope>
</reference>
<evidence type="ECO:0000313" key="3">
    <source>
        <dbReference type="Proteomes" id="UP000663874"/>
    </source>
</evidence>
<dbReference type="AlphaFoldDB" id="A0A818XPB2"/>
<dbReference type="Gene3D" id="1.10.287.2250">
    <property type="match status" value="1"/>
</dbReference>
<dbReference type="InterPro" id="IPR013201">
    <property type="entry name" value="Prot_inhib_I29"/>
</dbReference>
<gene>
    <name evidence="2" type="ORF">FNK824_LOCUS11820</name>
</gene>
<evidence type="ECO:0000313" key="2">
    <source>
        <dbReference type="EMBL" id="CAF3743404.1"/>
    </source>
</evidence>
<proteinExistence type="predicted"/>